<reference evidence="1" key="1">
    <citation type="submission" date="2020-08" db="EMBL/GenBank/DDBJ databases">
        <title>Whole genome shotgun sequence of Actinocatenispora sera NBRC 101916.</title>
        <authorList>
            <person name="Komaki H."/>
            <person name="Tamura T."/>
        </authorList>
    </citation>
    <scope>NUCLEOTIDE SEQUENCE</scope>
    <source>
        <strain evidence="1">NBRC 101916</strain>
    </source>
</reference>
<dbReference type="EMBL" id="AP023354">
    <property type="protein sequence ID" value="BCJ26883.1"/>
    <property type="molecule type" value="Genomic_DNA"/>
</dbReference>
<gene>
    <name evidence="1" type="ORF">Asera_09910</name>
</gene>
<dbReference type="RefSeq" id="WP_030449246.1">
    <property type="nucleotide sequence ID" value="NZ_AP023354.1"/>
</dbReference>
<sequence>MATISVGSFVPIPGQTVCLSDKASTRFGGRPIRLLITGESKPAPAAMGQRHLATTSDWLAISGYELGPRGERLRHHRDVVVYAPAIVICGDPGVRYTR</sequence>
<evidence type="ECO:0000313" key="1">
    <source>
        <dbReference type="EMBL" id="BCJ26883.1"/>
    </source>
</evidence>
<keyword evidence="2" id="KW-1185">Reference proteome</keyword>
<proteinExistence type="predicted"/>
<accession>A0A810KUH4</accession>
<name>A0A810KUH4_9ACTN</name>
<dbReference type="AlphaFoldDB" id="A0A810KUH4"/>
<protein>
    <submittedName>
        <fullName evidence="1">Uncharacterized protein</fullName>
    </submittedName>
</protein>
<organism evidence="1 2">
    <name type="scientific">Actinocatenispora sera</name>
    <dbReference type="NCBI Taxonomy" id="390989"/>
    <lineage>
        <taxon>Bacteria</taxon>
        <taxon>Bacillati</taxon>
        <taxon>Actinomycetota</taxon>
        <taxon>Actinomycetes</taxon>
        <taxon>Micromonosporales</taxon>
        <taxon>Micromonosporaceae</taxon>
        <taxon>Actinocatenispora</taxon>
    </lineage>
</organism>
<dbReference type="KEGG" id="aser:Asera_09910"/>
<dbReference type="Proteomes" id="UP000680750">
    <property type="component" value="Chromosome"/>
</dbReference>
<evidence type="ECO:0000313" key="2">
    <source>
        <dbReference type="Proteomes" id="UP000680750"/>
    </source>
</evidence>